<dbReference type="Proteomes" id="UP000507245">
    <property type="component" value="Unassembled WGS sequence"/>
</dbReference>
<organism evidence="4 5">
    <name type="scientific">Prunus armeniaca</name>
    <name type="common">Apricot</name>
    <name type="synonym">Armeniaca vulgaris</name>
    <dbReference type="NCBI Taxonomy" id="36596"/>
    <lineage>
        <taxon>Eukaryota</taxon>
        <taxon>Viridiplantae</taxon>
        <taxon>Streptophyta</taxon>
        <taxon>Embryophyta</taxon>
        <taxon>Tracheophyta</taxon>
        <taxon>Spermatophyta</taxon>
        <taxon>Magnoliopsida</taxon>
        <taxon>eudicotyledons</taxon>
        <taxon>Gunneridae</taxon>
        <taxon>Pentapetalae</taxon>
        <taxon>rosids</taxon>
        <taxon>fabids</taxon>
        <taxon>Rosales</taxon>
        <taxon>Rosaceae</taxon>
        <taxon>Amygdaloideae</taxon>
        <taxon>Amygdaleae</taxon>
        <taxon>Prunus</taxon>
    </lineage>
</organism>
<dbReference type="AlphaFoldDB" id="A0A6J5X791"/>
<dbReference type="GO" id="GO:0030247">
    <property type="term" value="F:polysaccharide binding"/>
    <property type="evidence" value="ECO:0007669"/>
    <property type="project" value="InterPro"/>
</dbReference>
<gene>
    <name evidence="4" type="ORF">ORAREDHAP_LOCUS25318</name>
</gene>
<dbReference type="PANTHER" id="PTHR33491">
    <property type="entry name" value="OSJNBA0016N04.9 PROTEIN"/>
    <property type="match status" value="1"/>
</dbReference>
<evidence type="ECO:0000256" key="1">
    <source>
        <dbReference type="ARBA" id="ARBA00004167"/>
    </source>
</evidence>
<dbReference type="InterPro" id="IPR025287">
    <property type="entry name" value="WAK_GUB"/>
</dbReference>
<dbReference type="GO" id="GO:0016020">
    <property type="term" value="C:membrane"/>
    <property type="evidence" value="ECO:0007669"/>
    <property type="project" value="UniProtKB-SubCell"/>
</dbReference>
<evidence type="ECO:0000313" key="5">
    <source>
        <dbReference type="Proteomes" id="UP000507245"/>
    </source>
</evidence>
<dbReference type="EMBL" id="CAEKKB010000004">
    <property type="protein sequence ID" value="CAB4306974.1"/>
    <property type="molecule type" value="Genomic_DNA"/>
</dbReference>
<feature type="domain" description="Wall-associated receptor kinase galacturonan-binding" evidence="3">
    <location>
        <begin position="60"/>
        <end position="119"/>
    </location>
</feature>
<comment type="subcellular location">
    <subcellularLocation>
        <location evidence="1">Membrane</location>
        <topology evidence="1">Single-pass membrane protein</topology>
    </subcellularLocation>
</comment>
<name>A0A6J5X791_PRUAR</name>
<dbReference type="Pfam" id="PF13947">
    <property type="entry name" value="GUB_WAK_bind"/>
    <property type="match status" value="1"/>
</dbReference>
<evidence type="ECO:0000259" key="3">
    <source>
        <dbReference type="Pfam" id="PF13947"/>
    </source>
</evidence>
<keyword evidence="2" id="KW-0732">Signal</keyword>
<evidence type="ECO:0000313" key="4">
    <source>
        <dbReference type="EMBL" id="CAB4306974.1"/>
    </source>
</evidence>
<dbReference type="OrthoDB" id="1163657at2759"/>
<reference evidence="5" key="1">
    <citation type="journal article" date="2020" name="Genome Biol.">
        <title>Gamete binning: chromosome-level and haplotype-resolved genome assembly enabled by high-throughput single-cell sequencing of gamete genomes.</title>
        <authorList>
            <person name="Campoy J.A."/>
            <person name="Sun H."/>
            <person name="Goel M."/>
            <person name="Jiao W.-B."/>
            <person name="Folz-Donahue K."/>
            <person name="Wang N."/>
            <person name="Rubio M."/>
            <person name="Liu C."/>
            <person name="Kukat C."/>
            <person name="Ruiz D."/>
            <person name="Huettel B."/>
            <person name="Schneeberger K."/>
        </authorList>
    </citation>
    <scope>NUCLEOTIDE SEQUENCE [LARGE SCALE GENOMIC DNA]</scope>
    <source>
        <strain evidence="5">cv. Rojo Pasion</strain>
    </source>
</reference>
<proteinExistence type="predicted"/>
<protein>
    <recommendedName>
        <fullName evidence="3">Wall-associated receptor kinase galacturonan-binding domain-containing protein</fullName>
    </recommendedName>
</protein>
<keyword evidence="5" id="KW-1185">Reference proteome</keyword>
<accession>A0A6J5X791</accession>
<evidence type="ECO:0000256" key="2">
    <source>
        <dbReference type="ARBA" id="ARBA00022729"/>
    </source>
</evidence>
<sequence>MSWGQVVTYKSTYIGLIKEKFYALTNCFFTATISNLKISFHIRNAAAITAEAAAQPRPGCLTQCGNLTVPFPFAMEVGCYKDDKFFINCSGSTNPPTAYLMKGNLPVTNIYLEEAELQIQLSAARDCYDKQGVPTNDSVGFRLSLSNYTISSTKNKFIAIGCDTYALFTGYCADDEERFITGCMSLCDSLNSAEKDSCSGIGCCQTSIPSGLKNQTLKLSSYYNHTLITGFNPCS</sequence>